<comment type="caution">
    <text evidence="2">The sequence shown here is derived from an EMBL/GenBank/DDBJ whole genome shotgun (WGS) entry which is preliminary data.</text>
</comment>
<gene>
    <name evidence="2" type="ORF">NVS88_16080</name>
</gene>
<accession>A0A9X4M143</accession>
<protein>
    <submittedName>
        <fullName evidence="2">Uncharacterized protein</fullName>
    </submittedName>
</protein>
<feature type="transmembrane region" description="Helical" evidence="1">
    <location>
        <begin position="98"/>
        <end position="119"/>
    </location>
</feature>
<keyword evidence="1" id="KW-0472">Membrane</keyword>
<feature type="transmembrane region" description="Helical" evidence="1">
    <location>
        <begin position="236"/>
        <end position="261"/>
    </location>
</feature>
<organism evidence="2 3">
    <name type="scientific">Speluncibacter jeojiensis</name>
    <dbReference type="NCBI Taxonomy" id="2710754"/>
    <lineage>
        <taxon>Bacteria</taxon>
        <taxon>Bacillati</taxon>
        <taxon>Actinomycetota</taxon>
        <taxon>Actinomycetes</taxon>
        <taxon>Mycobacteriales</taxon>
        <taxon>Speluncibacteraceae</taxon>
        <taxon>Speluncibacter</taxon>
    </lineage>
</organism>
<keyword evidence="3" id="KW-1185">Reference proteome</keyword>
<keyword evidence="1" id="KW-0812">Transmembrane</keyword>
<feature type="transmembrane region" description="Helical" evidence="1">
    <location>
        <begin position="306"/>
        <end position="327"/>
    </location>
</feature>
<evidence type="ECO:0000313" key="3">
    <source>
        <dbReference type="Proteomes" id="UP001152755"/>
    </source>
</evidence>
<evidence type="ECO:0000313" key="2">
    <source>
        <dbReference type="EMBL" id="MDG3016078.1"/>
    </source>
</evidence>
<keyword evidence="1" id="KW-1133">Transmembrane helix</keyword>
<dbReference type="AlphaFoldDB" id="A0A9X4M143"/>
<name>A0A9X4M143_9ACTN</name>
<proteinExistence type="predicted"/>
<feature type="transmembrane region" description="Helical" evidence="1">
    <location>
        <begin position="131"/>
        <end position="152"/>
    </location>
</feature>
<dbReference type="Proteomes" id="UP001152755">
    <property type="component" value="Unassembled WGS sequence"/>
</dbReference>
<evidence type="ECO:0000256" key="1">
    <source>
        <dbReference type="SAM" id="Phobius"/>
    </source>
</evidence>
<feature type="transmembrane region" description="Helical" evidence="1">
    <location>
        <begin position="187"/>
        <end position="216"/>
    </location>
</feature>
<feature type="transmembrane region" description="Helical" evidence="1">
    <location>
        <begin position="369"/>
        <end position="388"/>
    </location>
</feature>
<reference evidence="2" key="1">
    <citation type="submission" date="2022-08" db="EMBL/GenBank/DDBJ databases">
        <title>Genome analysis of Corynebacteriales strain.</title>
        <authorList>
            <person name="Lee S.D."/>
        </authorList>
    </citation>
    <scope>NUCLEOTIDE SEQUENCE</scope>
    <source>
        <strain evidence="2">D3-21</strain>
    </source>
</reference>
<feature type="transmembrane region" description="Helical" evidence="1">
    <location>
        <begin position="334"/>
        <end position="357"/>
    </location>
</feature>
<dbReference type="EMBL" id="JANRHA010000011">
    <property type="protein sequence ID" value="MDG3016078.1"/>
    <property type="molecule type" value="Genomic_DNA"/>
</dbReference>
<feature type="transmembrane region" description="Helical" evidence="1">
    <location>
        <begin position="408"/>
        <end position="425"/>
    </location>
</feature>
<sequence>MTQLTQPQTTARTGVAASRAPRMRTVHLALLLIVAQLVVRAVTLQHGSFYWDDLILEGRAARLPLFSADLLLRGHDGHFMPGAFLIAAITTRLAPLSWAAPAATLLTLQALASLAMLRLLRLLLGDRGRLLLVPLVFYLFSPLTLPAFAWWAAGLNTLPLQVALVWVAGDALQLHRTGRARYALSGTLVFVAALACFEKAVVVPAVAFACVALALHVDRSRFGRPGERRRTPLRSAASRCALLWSALLAVTALWTVGYLTLVHPSPGRGSEHMLGQLVSRSVFRGVLPGLFGGPWAWIRWPTTPPWAVVATPAVVGCAVAATLLLVATSLRRRGVAVVWLCAAAYVVVAQLSIALVRDSPDTAPELAQTLRYLPDSAVVLTIACALVLRAPRRRPPPEPQRPHRARTAFGAAAAVLFVGASLWSTQAFTRQWEKNPTASYLATARRELAAHRDVPLLDQPVSIWVLTPLTYPDNLASHVFAPLPDRPAFATSTPRLRMVTDTGEIVDAKVLWARAIRPGPVAGCGYRVDAAAPATLVLSGRLPDWNWTAQLNYLASADGSIDVAVGHDAAVRVPVRTGLNRVFVRLVGGGDTLRVRTLTPGLRLCVGTGPVGPVGPVASAPR</sequence>